<dbReference type="Proteomes" id="UP000305067">
    <property type="component" value="Unassembled WGS sequence"/>
</dbReference>
<dbReference type="Pfam" id="PF00293">
    <property type="entry name" value="NUDIX"/>
    <property type="match status" value="1"/>
</dbReference>
<comment type="cofactor">
    <cofactor evidence="1">
        <name>Mn(2+)</name>
        <dbReference type="ChEBI" id="CHEBI:29035"/>
    </cofactor>
</comment>
<protein>
    <submittedName>
        <fullName evidence="8">NUDIX domain-containing protein</fullName>
    </submittedName>
</protein>
<dbReference type="PROSITE" id="PS51462">
    <property type="entry name" value="NUDIX"/>
    <property type="match status" value="1"/>
</dbReference>
<organism evidence="8 9">
    <name type="scientific">Pterulicium gracile</name>
    <dbReference type="NCBI Taxonomy" id="1884261"/>
    <lineage>
        <taxon>Eukaryota</taxon>
        <taxon>Fungi</taxon>
        <taxon>Dikarya</taxon>
        <taxon>Basidiomycota</taxon>
        <taxon>Agaricomycotina</taxon>
        <taxon>Agaricomycetes</taxon>
        <taxon>Agaricomycetidae</taxon>
        <taxon>Agaricales</taxon>
        <taxon>Pleurotineae</taxon>
        <taxon>Pterulaceae</taxon>
        <taxon>Pterulicium</taxon>
    </lineage>
</organism>
<dbReference type="Gene3D" id="3.90.79.10">
    <property type="entry name" value="Nucleoside Triphosphate Pyrophosphohydrolase"/>
    <property type="match status" value="1"/>
</dbReference>
<gene>
    <name evidence="8" type="ORF">BDV98DRAFT_587811</name>
</gene>
<evidence type="ECO:0000256" key="3">
    <source>
        <dbReference type="ARBA" id="ARBA00022723"/>
    </source>
</evidence>
<keyword evidence="4" id="KW-0378">Hydrolase</keyword>
<reference evidence="8 9" key="1">
    <citation type="journal article" date="2019" name="Nat. Ecol. Evol.">
        <title>Megaphylogeny resolves global patterns of mushroom evolution.</title>
        <authorList>
            <person name="Varga T."/>
            <person name="Krizsan K."/>
            <person name="Foldi C."/>
            <person name="Dima B."/>
            <person name="Sanchez-Garcia M."/>
            <person name="Sanchez-Ramirez S."/>
            <person name="Szollosi G.J."/>
            <person name="Szarkandi J.G."/>
            <person name="Papp V."/>
            <person name="Albert L."/>
            <person name="Andreopoulos W."/>
            <person name="Angelini C."/>
            <person name="Antonin V."/>
            <person name="Barry K.W."/>
            <person name="Bougher N.L."/>
            <person name="Buchanan P."/>
            <person name="Buyck B."/>
            <person name="Bense V."/>
            <person name="Catcheside P."/>
            <person name="Chovatia M."/>
            <person name="Cooper J."/>
            <person name="Damon W."/>
            <person name="Desjardin D."/>
            <person name="Finy P."/>
            <person name="Geml J."/>
            <person name="Haridas S."/>
            <person name="Hughes K."/>
            <person name="Justo A."/>
            <person name="Karasinski D."/>
            <person name="Kautmanova I."/>
            <person name="Kiss B."/>
            <person name="Kocsube S."/>
            <person name="Kotiranta H."/>
            <person name="LaButti K.M."/>
            <person name="Lechner B.E."/>
            <person name="Liimatainen K."/>
            <person name="Lipzen A."/>
            <person name="Lukacs Z."/>
            <person name="Mihaltcheva S."/>
            <person name="Morgado L.N."/>
            <person name="Niskanen T."/>
            <person name="Noordeloos M.E."/>
            <person name="Ohm R.A."/>
            <person name="Ortiz-Santana B."/>
            <person name="Ovrebo C."/>
            <person name="Racz N."/>
            <person name="Riley R."/>
            <person name="Savchenko A."/>
            <person name="Shiryaev A."/>
            <person name="Soop K."/>
            <person name="Spirin V."/>
            <person name="Szebenyi C."/>
            <person name="Tomsovsky M."/>
            <person name="Tulloss R.E."/>
            <person name="Uehling J."/>
            <person name="Grigoriev I.V."/>
            <person name="Vagvolgyi C."/>
            <person name="Papp T."/>
            <person name="Martin F.M."/>
            <person name="Miettinen O."/>
            <person name="Hibbett D.S."/>
            <person name="Nagy L.G."/>
        </authorList>
    </citation>
    <scope>NUCLEOTIDE SEQUENCE [LARGE SCALE GENOMIC DNA]</scope>
    <source>
        <strain evidence="8 9">CBS 309.79</strain>
    </source>
</reference>
<evidence type="ECO:0000256" key="2">
    <source>
        <dbReference type="ARBA" id="ARBA00001946"/>
    </source>
</evidence>
<dbReference type="GO" id="GO:0016818">
    <property type="term" value="F:hydrolase activity, acting on acid anhydrides, in phosphorus-containing anhydrides"/>
    <property type="evidence" value="ECO:0007669"/>
    <property type="project" value="InterPro"/>
</dbReference>
<evidence type="ECO:0000256" key="1">
    <source>
        <dbReference type="ARBA" id="ARBA00001936"/>
    </source>
</evidence>
<evidence type="ECO:0000313" key="8">
    <source>
        <dbReference type="EMBL" id="TFL07309.1"/>
    </source>
</evidence>
<dbReference type="OrthoDB" id="1695362at2759"/>
<keyword evidence="6" id="KW-0464">Manganese</keyword>
<evidence type="ECO:0000313" key="9">
    <source>
        <dbReference type="Proteomes" id="UP000305067"/>
    </source>
</evidence>
<dbReference type="GO" id="GO:0005739">
    <property type="term" value="C:mitochondrion"/>
    <property type="evidence" value="ECO:0007669"/>
    <property type="project" value="TreeGrafter"/>
</dbReference>
<sequence>MSSSSQPNDPARAAAATPRLSASIVAINPRNQVLLVQRNARATFGGLHVFPGGNYDGRQDSSIHMTAVRETFEESGLLVAKSAQGQTDLHSVDLAQTRADIHSHKLLFKDFLQRHSLSVDSSHLLPFTQWITPAGAPKRFHTHFFVVFLPETGTTGFASGEKQDFIPTPDGGQEVISAKFLHVHEALKQFKEKRLAFMPPQYYILDTLSSILQGDKNTASEREQVEALARGPFGSMVINPTPLPGAVGADKLVLTYEGDEARGGRSGRLHRVNFKLNKGAVVTTDVELHRNFDLRTDIDWVQVSSKL</sequence>
<comment type="cofactor">
    <cofactor evidence="2">
        <name>Mg(2+)</name>
        <dbReference type="ChEBI" id="CHEBI:18420"/>
    </cofactor>
</comment>
<evidence type="ECO:0000256" key="4">
    <source>
        <dbReference type="ARBA" id="ARBA00022801"/>
    </source>
</evidence>
<evidence type="ECO:0000259" key="7">
    <source>
        <dbReference type="PROSITE" id="PS51462"/>
    </source>
</evidence>
<dbReference type="PANTHER" id="PTHR12318:SF0">
    <property type="entry name" value="ACYL-COENZYME A DIPHOSPHATASE NUDT19"/>
    <property type="match status" value="1"/>
</dbReference>
<keyword evidence="5" id="KW-0460">Magnesium</keyword>
<dbReference type="GO" id="GO:0046872">
    <property type="term" value="F:metal ion binding"/>
    <property type="evidence" value="ECO:0007669"/>
    <property type="project" value="UniProtKB-KW"/>
</dbReference>
<accession>A0A5C3R3K0</accession>
<keyword evidence="9" id="KW-1185">Reference proteome</keyword>
<dbReference type="InterPro" id="IPR015797">
    <property type="entry name" value="NUDIX_hydrolase-like_dom_sf"/>
</dbReference>
<evidence type="ECO:0000256" key="5">
    <source>
        <dbReference type="ARBA" id="ARBA00022842"/>
    </source>
</evidence>
<dbReference type="EMBL" id="ML178814">
    <property type="protein sequence ID" value="TFL07309.1"/>
    <property type="molecule type" value="Genomic_DNA"/>
</dbReference>
<name>A0A5C3R3K0_9AGAR</name>
<dbReference type="SUPFAM" id="SSF55811">
    <property type="entry name" value="Nudix"/>
    <property type="match status" value="1"/>
</dbReference>
<dbReference type="PANTHER" id="PTHR12318">
    <property type="entry name" value="TESTOSTERONE-REGULATED PROTEIN RP2"/>
    <property type="match status" value="1"/>
</dbReference>
<dbReference type="CDD" id="cd18870">
    <property type="entry name" value="NUDIX_AcylCoAdiphos_Nudt19"/>
    <property type="match status" value="1"/>
</dbReference>
<feature type="domain" description="Nudix hydrolase" evidence="7">
    <location>
        <begin position="17"/>
        <end position="203"/>
    </location>
</feature>
<keyword evidence="3" id="KW-0479">Metal-binding</keyword>
<dbReference type="STRING" id="1884261.A0A5C3R3K0"/>
<proteinExistence type="predicted"/>
<dbReference type="AlphaFoldDB" id="A0A5C3R3K0"/>
<dbReference type="InterPro" id="IPR000086">
    <property type="entry name" value="NUDIX_hydrolase_dom"/>
</dbReference>
<dbReference type="InterPro" id="IPR039121">
    <property type="entry name" value="NUDT19"/>
</dbReference>
<evidence type="ECO:0000256" key="6">
    <source>
        <dbReference type="ARBA" id="ARBA00023211"/>
    </source>
</evidence>